<keyword evidence="1" id="KW-0175">Coiled coil</keyword>
<protein>
    <submittedName>
        <fullName evidence="2">Uncharacterized protein</fullName>
    </submittedName>
</protein>
<comment type="caution">
    <text evidence="2">The sequence shown here is derived from an EMBL/GenBank/DDBJ whole genome shotgun (WGS) entry which is preliminary data.</text>
</comment>
<proteinExistence type="predicted"/>
<organism evidence="2 3">
    <name type="scientific">Pristionchus mayeri</name>
    <dbReference type="NCBI Taxonomy" id="1317129"/>
    <lineage>
        <taxon>Eukaryota</taxon>
        <taxon>Metazoa</taxon>
        <taxon>Ecdysozoa</taxon>
        <taxon>Nematoda</taxon>
        <taxon>Chromadorea</taxon>
        <taxon>Rhabditida</taxon>
        <taxon>Rhabditina</taxon>
        <taxon>Diplogasteromorpha</taxon>
        <taxon>Diplogasteroidea</taxon>
        <taxon>Neodiplogasteridae</taxon>
        <taxon>Pristionchus</taxon>
    </lineage>
</organism>
<sequence length="234" mass="26156">SLIDELNKERTRASERINDLMKQLDDERTRAVDDRKRALGDRSRDNQRIDELTAKLAQFELQSMGIQQQAQPVQQGQPELQQLQQIPQVVQQIADVGIDTTDTASDCSVVIENDPINIFRLCDPGTKNSVSVHGAIMTISAKMKECGEVQWRRYIGDSSEFLGCPVCQFRVRVSEILFHFLDPHHEVRALDGAVSFDSLQYWLLQLQQAIVAAGAAAPIQQQGGSAAAEWSPEL</sequence>
<keyword evidence="3" id="KW-1185">Reference proteome</keyword>
<feature type="coiled-coil region" evidence="1">
    <location>
        <begin position="3"/>
        <end position="69"/>
    </location>
</feature>
<dbReference type="EMBL" id="BTRK01000005">
    <property type="protein sequence ID" value="GMR55455.1"/>
    <property type="molecule type" value="Genomic_DNA"/>
</dbReference>
<reference evidence="3" key="1">
    <citation type="submission" date="2022-10" db="EMBL/GenBank/DDBJ databases">
        <title>Genome assembly of Pristionchus species.</title>
        <authorList>
            <person name="Yoshida K."/>
            <person name="Sommer R.J."/>
        </authorList>
    </citation>
    <scope>NUCLEOTIDE SEQUENCE [LARGE SCALE GENOMIC DNA]</scope>
    <source>
        <strain evidence="3">RS5460</strain>
    </source>
</reference>
<accession>A0AAN5I8Y1</accession>
<dbReference type="AlphaFoldDB" id="A0AAN5I8Y1"/>
<feature type="non-terminal residue" evidence="2">
    <location>
        <position position="1"/>
    </location>
</feature>
<evidence type="ECO:0000313" key="3">
    <source>
        <dbReference type="Proteomes" id="UP001328107"/>
    </source>
</evidence>
<name>A0AAN5I8Y1_9BILA</name>
<gene>
    <name evidence="2" type="ORF">PMAYCL1PPCAC_25650</name>
</gene>
<dbReference type="Proteomes" id="UP001328107">
    <property type="component" value="Unassembled WGS sequence"/>
</dbReference>
<evidence type="ECO:0000313" key="2">
    <source>
        <dbReference type="EMBL" id="GMR55455.1"/>
    </source>
</evidence>
<evidence type="ECO:0000256" key="1">
    <source>
        <dbReference type="SAM" id="Coils"/>
    </source>
</evidence>